<dbReference type="GO" id="GO:0016829">
    <property type="term" value="F:lyase activity"/>
    <property type="evidence" value="ECO:0007669"/>
    <property type="project" value="InterPro"/>
</dbReference>
<dbReference type="PhylomeDB" id="O28016"/>
<dbReference type="PaxDb" id="224325-AF_2268"/>
<evidence type="ECO:0000313" key="2">
    <source>
        <dbReference type="Proteomes" id="UP000002199"/>
    </source>
</evidence>
<protein>
    <recommendedName>
        <fullName evidence="3">Acetoacetate decarboxylase</fullName>
    </recommendedName>
</protein>
<dbReference type="Proteomes" id="UP000002199">
    <property type="component" value="Chromosome"/>
</dbReference>
<dbReference type="DNASU" id="1485500"/>
<accession>O28016</accession>
<proteinExistence type="predicted"/>
<dbReference type="InterPro" id="IPR010451">
    <property type="entry name" value="Acetoacetate_decarboxylase"/>
</dbReference>
<dbReference type="KEGG" id="afu:AF_2268"/>
<name>O28016_ARCFU</name>
<dbReference type="eggNOG" id="arCOG04489">
    <property type="taxonomic scope" value="Archaea"/>
</dbReference>
<dbReference type="PIR" id="D69533">
    <property type="entry name" value="D69533"/>
</dbReference>
<dbReference type="Gene3D" id="2.40.400.10">
    <property type="entry name" value="Acetoacetate decarboxylase-like"/>
    <property type="match status" value="1"/>
</dbReference>
<dbReference type="Pfam" id="PF06314">
    <property type="entry name" value="ADC"/>
    <property type="match status" value="1"/>
</dbReference>
<dbReference type="AlphaFoldDB" id="O28016"/>
<keyword evidence="2" id="KW-1185">Reference proteome</keyword>
<dbReference type="InterPro" id="IPR023375">
    <property type="entry name" value="ADC_dom_sf"/>
</dbReference>
<reference evidence="1 2" key="1">
    <citation type="journal article" date="1997" name="Nature">
        <title>The complete genome sequence of the hyperthermophilic, sulphate-reducing archaeon Archaeoglobus fulgidus.</title>
        <authorList>
            <person name="Klenk H.P."/>
            <person name="Clayton R.A."/>
            <person name="Tomb J."/>
            <person name="White O."/>
            <person name="Nelson K.E."/>
            <person name="Ketchum K.A."/>
            <person name="Dodson R.J."/>
            <person name="Gwinn M."/>
            <person name="Hickey E.K."/>
            <person name="Peterson J.D."/>
            <person name="Richardson D.L."/>
            <person name="Kerlavage A.R."/>
            <person name="Graham D.E."/>
            <person name="Kyrpides N.C."/>
            <person name="Fleischmann R.D."/>
            <person name="Quackenbush J."/>
            <person name="Lee N.H."/>
            <person name="Sutton G.G."/>
            <person name="Gill S."/>
            <person name="Kirkness E.F."/>
            <person name="Dougherty B.A."/>
            <person name="McKenney K."/>
            <person name="Adams M.D."/>
            <person name="Loftus B."/>
            <person name="Peterson S."/>
            <person name="Reich C.I."/>
            <person name="McNeil L.K."/>
            <person name="Badger J.H."/>
            <person name="Glodek A."/>
            <person name="Zhou L."/>
            <person name="Overbeek R."/>
            <person name="Gocayne J.D."/>
            <person name="Weidman J.F."/>
            <person name="McDonald L."/>
            <person name="Utterback T."/>
            <person name="Cotton M.D."/>
            <person name="Spriggs T."/>
            <person name="Artiach P."/>
            <person name="Kaine B.P."/>
            <person name="Sykes S.M."/>
            <person name="Sadow P.W."/>
            <person name="D'Andrea K.P."/>
            <person name="Bowman C."/>
            <person name="Fujii C."/>
            <person name="Garland S.A."/>
            <person name="Mason T.M."/>
            <person name="Olsen G.J."/>
            <person name="Fraser C.M."/>
            <person name="Smith H.O."/>
            <person name="Woese C.R."/>
            <person name="Venter J.C."/>
        </authorList>
    </citation>
    <scope>NUCLEOTIDE SEQUENCE [LARGE SCALE GENOMIC DNA]</scope>
    <source>
        <strain evidence="2">ATCC 49558 / DSM 4304 / JCM 9628 / NBRC 100126 / VC-16</strain>
    </source>
</reference>
<dbReference type="HOGENOM" id="CLU_091354_0_0_2"/>
<sequence length="240" mass="26922">MSMAWTTPYSKSGRSALVPAGPWSYGMEAISVHAMLSGFEELLPENMESEGEGYVYFAEIISQSPNFPELNYEAPGLVQYRELAIFLKVKYGGRVLAYCPFMYVDNDVSLLRGFVAGFPKKLAVIDITREHPLLEQKKFGGVAMRGGYGLAKMVVEPMEEVESNPLDSFGSWMLYRFAEPMGVKEFVEIVPEVSYAKIERGNAELKLYSGINDELPVVKEILGGYRFSALLKIREIKKVQ</sequence>
<dbReference type="STRING" id="224325.AF_2268"/>
<dbReference type="EMBL" id="AE000782">
    <property type="protein sequence ID" value="AAB88997.1"/>
    <property type="molecule type" value="Genomic_DNA"/>
</dbReference>
<dbReference type="EnsemblBacteria" id="AAB88997">
    <property type="protein sequence ID" value="AAB88997"/>
    <property type="gene ID" value="AF_2268"/>
</dbReference>
<gene>
    <name evidence="1" type="ordered locus">AF_2268</name>
</gene>
<evidence type="ECO:0000313" key="1">
    <source>
        <dbReference type="EMBL" id="AAB88997.1"/>
    </source>
</evidence>
<dbReference type="SUPFAM" id="SSF160104">
    <property type="entry name" value="Acetoacetate decarboxylase-like"/>
    <property type="match status" value="1"/>
</dbReference>
<evidence type="ECO:0008006" key="3">
    <source>
        <dbReference type="Google" id="ProtNLM"/>
    </source>
</evidence>
<dbReference type="SMR" id="O28016"/>
<organism evidence="1 2">
    <name type="scientific">Archaeoglobus fulgidus (strain ATCC 49558 / DSM 4304 / JCM 9628 / NBRC 100126 / VC-16)</name>
    <dbReference type="NCBI Taxonomy" id="224325"/>
    <lineage>
        <taxon>Archaea</taxon>
        <taxon>Methanobacteriati</taxon>
        <taxon>Methanobacteriota</taxon>
        <taxon>Archaeoglobi</taxon>
        <taxon>Archaeoglobales</taxon>
        <taxon>Archaeoglobaceae</taxon>
        <taxon>Archaeoglobus</taxon>
    </lineage>
</organism>